<dbReference type="Proteomes" id="UP000321534">
    <property type="component" value="Unassembled WGS sequence"/>
</dbReference>
<proteinExistence type="predicted"/>
<evidence type="ECO:0000313" key="2">
    <source>
        <dbReference type="Proteomes" id="UP000321534"/>
    </source>
</evidence>
<organism evidence="1 2">
    <name type="scientific">Terrabacter aerolatus</name>
    <dbReference type="NCBI Taxonomy" id="422442"/>
    <lineage>
        <taxon>Bacteria</taxon>
        <taxon>Bacillati</taxon>
        <taxon>Actinomycetota</taxon>
        <taxon>Actinomycetes</taxon>
        <taxon>Micrococcales</taxon>
        <taxon>Intrasporangiaceae</taxon>
        <taxon>Terrabacter</taxon>
    </lineage>
</organism>
<keyword evidence="2" id="KW-1185">Reference proteome</keyword>
<dbReference type="EMBL" id="BJYX01000030">
    <property type="protein sequence ID" value="GEO31920.1"/>
    <property type="molecule type" value="Genomic_DNA"/>
</dbReference>
<evidence type="ECO:0000313" key="1">
    <source>
        <dbReference type="EMBL" id="GEO31920.1"/>
    </source>
</evidence>
<dbReference type="RefSeq" id="WP_186815285.1">
    <property type="nucleotide sequence ID" value="NZ_BAAARO010000041.1"/>
</dbReference>
<evidence type="ECO:0008006" key="3">
    <source>
        <dbReference type="Google" id="ProtNLM"/>
    </source>
</evidence>
<reference evidence="1 2" key="1">
    <citation type="submission" date="2019-07" db="EMBL/GenBank/DDBJ databases">
        <title>Whole genome shotgun sequence of Terrabacter aerolatus NBRC 106305.</title>
        <authorList>
            <person name="Hosoyama A."/>
            <person name="Uohara A."/>
            <person name="Ohji S."/>
            <person name="Ichikawa N."/>
        </authorList>
    </citation>
    <scope>NUCLEOTIDE SEQUENCE [LARGE SCALE GENOMIC DNA]</scope>
    <source>
        <strain evidence="1 2">NBRC 106305</strain>
    </source>
</reference>
<dbReference type="AlphaFoldDB" id="A0A512D6P6"/>
<comment type="caution">
    <text evidence="1">The sequence shown here is derived from an EMBL/GenBank/DDBJ whole genome shotgun (WGS) entry which is preliminary data.</text>
</comment>
<sequence>MTGQDLKATALVDALVRCETLSQPSPERDELWITVRETVCTKGLCLVVPMGSSAPVPVTADHATDELIAAMDWLRTHESQARAMAPQQLFIMLRGVATKGAFGSARAAQSDALHGMTHVRPGEPVVFADLDRSEVA</sequence>
<protein>
    <recommendedName>
        <fullName evidence="3">DUF222 domain-containing protein</fullName>
    </recommendedName>
</protein>
<accession>A0A512D6P6</accession>
<name>A0A512D6P6_9MICO</name>
<gene>
    <name evidence="1" type="ORF">TAE01_37300</name>
</gene>